<evidence type="ECO:0000313" key="1">
    <source>
        <dbReference type="EMBL" id="AHM05115.1"/>
    </source>
</evidence>
<evidence type="ECO:0000313" key="2">
    <source>
        <dbReference type="Proteomes" id="UP000019593"/>
    </source>
</evidence>
<reference evidence="1 2" key="1">
    <citation type="submission" date="2013-03" db="EMBL/GenBank/DDBJ databases">
        <authorList>
            <person name="Fiebig A."/>
            <person name="Goeker M."/>
            <person name="Klenk H.-P.P."/>
        </authorList>
    </citation>
    <scope>NUCLEOTIDE SEQUENCE [LARGE SCALE GENOMIC DNA]</scope>
    <source>
        <strain evidence="2">DSM 19469</strain>
    </source>
</reference>
<proteinExistence type="predicted"/>
<dbReference type="KEGG" id="red:roselon_02817"/>
<dbReference type="PANTHER" id="PTHR35519:SF2">
    <property type="entry name" value="PH DOMAIN PROTEIN"/>
    <property type="match status" value="1"/>
</dbReference>
<dbReference type="eggNOG" id="ENOG5032RYR">
    <property type="taxonomic scope" value="Bacteria"/>
</dbReference>
<gene>
    <name evidence="1" type="ORF">roselon_02817</name>
</gene>
<evidence type="ECO:0008006" key="3">
    <source>
        <dbReference type="Google" id="ProtNLM"/>
    </source>
</evidence>
<dbReference type="PANTHER" id="PTHR35519">
    <property type="entry name" value="MEMBRANE PROTEINS"/>
    <property type="match status" value="1"/>
</dbReference>
<organism evidence="1 2">
    <name type="scientific">Roseicyclus elongatus DSM 19469</name>
    <dbReference type="NCBI Taxonomy" id="1294273"/>
    <lineage>
        <taxon>Bacteria</taxon>
        <taxon>Pseudomonadati</taxon>
        <taxon>Pseudomonadota</taxon>
        <taxon>Alphaproteobacteria</taxon>
        <taxon>Rhodobacterales</taxon>
        <taxon>Roseobacteraceae</taxon>
        <taxon>Roseicyclus</taxon>
    </lineage>
</organism>
<dbReference type="STRING" id="1294273.roselon_02817"/>
<name>W8SRF6_9RHOB</name>
<dbReference type="RefSeq" id="WP_407059659.1">
    <property type="nucleotide sequence ID" value="NZ_CP004372.1"/>
</dbReference>
<protein>
    <recommendedName>
        <fullName evidence="3">DUF4112 domain-containing protein</fullName>
    </recommendedName>
</protein>
<dbReference type="Pfam" id="PF13430">
    <property type="entry name" value="DUF4112"/>
    <property type="match status" value="1"/>
</dbReference>
<keyword evidence="2" id="KW-1185">Reference proteome</keyword>
<dbReference type="HOGENOM" id="CLU_116315_3_2_5"/>
<dbReference type="Proteomes" id="UP000019593">
    <property type="component" value="Chromosome"/>
</dbReference>
<dbReference type="AlphaFoldDB" id="W8SRF6"/>
<accession>W8SRF6</accession>
<dbReference type="EMBL" id="CP004372">
    <property type="protein sequence ID" value="AHM05115.1"/>
    <property type="molecule type" value="Genomic_DNA"/>
</dbReference>
<sequence>MPLPEHAPEHAARLARLDRLADQLDARFRFFGIRFGWDSILGLLPGVGDVASAAPGVYIITEAARMGARRRVLARMGLNTAADVVIGGIPVLGDAFDVAFKANRRNIALLKREMARDNPYLGHAARAGQTLSG</sequence>
<dbReference type="InterPro" id="IPR025187">
    <property type="entry name" value="DUF4112"/>
</dbReference>